<sequence>MTPFIRRELTADGLNSLLGFIGWQRKMSCLLKAEAKVESFLSGLAVEWNVAVATQNQAMNDDDLQPYFKLGRPWGDKPIGELGGVIPLPPFLLPHSDHLTNPSSASHSSIIEPLSSNFYAFGF</sequence>
<reference evidence="1 2" key="1">
    <citation type="submission" date="2014-07" db="EMBL/GenBank/DDBJ databases">
        <title>Comparative analysis of Nitrosococcus oceani genome inventories of strains from Pacific and Atlantic gyres.</title>
        <authorList>
            <person name="Lim C.K."/>
            <person name="Wang L."/>
            <person name="Sayavedra-Soto L.A."/>
            <person name="Klotz M.G."/>
        </authorList>
    </citation>
    <scope>NUCLEOTIDE SEQUENCE [LARGE SCALE GENOMIC DNA]</scope>
    <source>
        <strain evidence="1 2">C-27</strain>
    </source>
</reference>
<evidence type="ECO:0000313" key="2">
    <source>
        <dbReference type="Proteomes" id="UP000028839"/>
    </source>
</evidence>
<dbReference type="Proteomes" id="UP000028839">
    <property type="component" value="Unassembled WGS sequence"/>
</dbReference>
<dbReference type="HOGENOM" id="CLU_163996_0_0_6"/>
<dbReference type="EMBL" id="JPGN01000067">
    <property type="protein sequence ID" value="KFI19016.1"/>
    <property type="molecule type" value="Genomic_DNA"/>
</dbReference>
<dbReference type="AlphaFoldDB" id="A0A0E2Z192"/>
<comment type="caution">
    <text evidence="1">The sequence shown here is derived from an EMBL/GenBank/DDBJ whole genome shotgun (WGS) entry which is preliminary data.</text>
</comment>
<proteinExistence type="predicted"/>
<gene>
    <name evidence="1" type="ORF">IB75_11045</name>
</gene>
<protein>
    <submittedName>
        <fullName evidence="1">Uncharacterized protein</fullName>
    </submittedName>
</protein>
<organism evidence="1 2">
    <name type="scientific">Nitrosococcus oceani C-27</name>
    <dbReference type="NCBI Taxonomy" id="314279"/>
    <lineage>
        <taxon>Bacteria</taxon>
        <taxon>Pseudomonadati</taxon>
        <taxon>Pseudomonadota</taxon>
        <taxon>Gammaproteobacteria</taxon>
        <taxon>Chromatiales</taxon>
        <taxon>Chromatiaceae</taxon>
        <taxon>Nitrosococcus</taxon>
    </lineage>
</organism>
<name>A0A0E2Z192_9GAMM</name>
<accession>A0A0E2Z192</accession>
<evidence type="ECO:0000313" key="1">
    <source>
        <dbReference type="EMBL" id="KFI19016.1"/>
    </source>
</evidence>